<feature type="transmembrane region" description="Helical" evidence="8">
    <location>
        <begin position="65"/>
        <end position="84"/>
    </location>
</feature>
<keyword evidence="6 8" id="KW-1133">Transmembrane helix</keyword>
<dbReference type="Gene3D" id="1.10.3470.10">
    <property type="entry name" value="ABC transporter involved in vitamin B12 uptake, BtuC"/>
    <property type="match status" value="1"/>
</dbReference>
<comment type="subcellular location">
    <subcellularLocation>
        <location evidence="1">Cell membrane</location>
        <topology evidence="1">Multi-pass membrane protein</topology>
    </subcellularLocation>
</comment>
<dbReference type="CDD" id="cd06550">
    <property type="entry name" value="TM_ABC_iron-siderophores_like"/>
    <property type="match status" value="1"/>
</dbReference>
<dbReference type="AlphaFoldDB" id="A0A4Y8LFH9"/>
<feature type="transmembrane region" description="Helical" evidence="8">
    <location>
        <begin position="310"/>
        <end position="328"/>
    </location>
</feature>
<feature type="transmembrane region" description="Helical" evidence="8">
    <location>
        <begin position="279"/>
        <end position="304"/>
    </location>
</feature>
<dbReference type="PANTHER" id="PTHR30472:SF1">
    <property type="entry name" value="FE(3+) DICITRATE TRANSPORT SYSTEM PERMEASE PROTEIN FECC-RELATED"/>
    <property type="match status" value="1"/>
</dbReference>
<feature type="transmembrane region" description="Helical" evidence="8">
    <location>
        <begin position="201"/>
        <end position="221"/>
    </location>
</feature>
<feature type="transmembrane region" description="Helical" evidence="8">
    <location>
        <begin position="121"/>
        <end position="140"/>
    </location>
</feature>
<accession>A0A4Y8LFH9</accession>
<evidence type="ECO:0000313" key="10">
    <source>
        <dbReference type="Proteomes" id="UP000297776"/>
    </source>
</evidence>
<dbReference type="OrthoDB" id="9811721at2"/>
<evidence type="ECO:0000256" key="8">
    <source>
        <dbReference type="SAM" id="Phobius"/>
    </source>
</evidence>
<keyword evidence="10" id="KW-1185">Reference proteome</keyword>
<feature type="transmembrane region" description="Helical" evidence="8">
    <location>
        <begin position="152"/>
        <end position="171"/>
    </location>
</feature>
<comment type="similarity">
    <text evidence="2">Belongs to the binding-protein-dependent transport system permease family. FecCD subfamily.</text>
</comment>
<keyword evidence="7 8" id="KW-0472">Membrane</keyword>
<dbReference type="GO" id="GO:0033214">
    <property type="term" value="P:siderophore-iron import into cell"/>
    <property type="evidence" value="ECO:0007669"/>
    <property type="project" value="TreeGrafter"/>
</dbReference>
<feature type="transmembrane region" description="Helical" evidence="8">
    <location>
        <begin position="241"/>
        <end position="267"/>
    </location>
</feature>
<dbReference type="GO" id="GO:0022857">
    <property type="term" value="F:transmembrane transporter activity"/>
    <property type="evidence" value="ECO:0007669"/>
    <property type="project" value="InterPro"/>
</dbReference>
<dbReference type="PANTHER" id="PTHR30472">
    <property type="entry name" value="FERRIC ENTEROBACTIN TRANSPORT SYSTEM PERMEASE PROTEIN"/>
    <property type="match status" value="1"/>
</dbReference>
<evidence type="ECO:0000256" key="6">
    <source>
        <dbReference type="ARBA" id="ARBA00022989"/>
    </source>
</evidence>
<dbReference type="Pfam" id="PF01032">
    <property type="entry name" value="FecCD"/>
    <property type="match status" value="1"/>
</dbReference>
<evidence type="ECO:0000256" key="3">
    <source>
        <dbReference type="ARBA" id="ARBA00022448"/>
    </source>
</evidence>
<dbReference type="Proteomes" id="UP000297776">
    <property type="component" value="Unassembled WGS sequence"/>
</dbReference>
<organism evidence="9 10">
    <name type="scientific">Jeotgalibacillus salarius</name>
    <dbReference type="NCBI Taxonomy" id="546023"/>
    <lineage>
        <taxon>Bacteria</taxon>
        <taxon>Bacillati</taxon>
        <taxon>Bacillota</taxon>
        <taxon>Bacilli</taxon>
        <taxon>Bacillales</taxon>
        <taxon>Caryophanaceae</taxon>
        <taxon>Jeotgalibacillus</taxon>
    </lineage>
</organism>
<sequence>MMLRSPMLKLIGLISLIAAVIFLFLTSLAVGQTSIPLSETWEAIISYDPNNTNHLIIGTSRLSRGLISLVIGMNLALAGVFVQALTRNPLAAPDLLGINAGAIFFIVFAITWLEVSSLSGYMWFAFLGAAIAGGTVFFLGSLGRDGLTPIKVILAGVALSALFVSFTQGMLVLDEQSIQTVLFWISGSVAGRDLEMLMSVLPFLLSALVISLFMARPMGVFSSGDDVAKGLGQKVWLTKLVMGMLVIVLAGGSVAVVGSVGFIGLIVPHMAKSLVGNDYGWILPYSGLLGAAVLLAADIIARVIIAPQEVPIGVMTAFIGGPFFIYLAKKGVSKR</sequence>
<dbReference type="InterPro" id="IPR000522">
    <property type="entry name" value="ABC_transptr_permease_BtuC"/>
</dbReference>
<name>A0A4Y8LFH9_9BACL</name>
<keyword evidence="3" id="KW-0813">Transport</keyword>
<keyword evidence="4" id="KW-1003">Cell membrane</keyword>
<dbReference type="InterPro" id="IPR037294">
    <property type="entry name" value="ABC_BtuC-like"/>
</dbReference>
<evidence type="ECO:0000256" key="2">
    <source>
        <dbReference type="ARBA" id="ARBA00007935"/>
    </source>
</evidence>
<reference evidence="9 10" key="1">
    <citation type="submission" date="2019-03" db="EMBL/GenBank/DDBJ databases">
        <authorList>
            <person name="Yang Y."/>
        </authorList>
    </citation>
    <scope>NUCLEOTIDE SEQUENCE [LARGE SCALE GENOMIC DNA]</scope>
    <source>
        <strain evidence="9 10">ASL-1</strain>
    </source>
</reference>
<keyword evidence="5 8" id="KW-0812">Transmembrane</keyword>
<dbReference type="SUPFAM" id="SSF81345">
    <property type="entry name" value="ABC transporter involved in vitamin B12 uptake, BtuC"/>
    <property type="match status" value="1"/>
</dbReference>
<protein>
    <submittedName>
        <fullName evidence="9">Iron ABC transporter permease</fullName>
    </submittedName>
</protein>
<evidence type="ECO:0000256" key="1">
    <source>
        <dbReference type="ARBA" id="ARBA00004651"/>
    </source>
</evidence>
<dbReference type="GO" id="GO:0005886">
    <property type="term" value="C:plasma membrane"/>
    <property type="evidence" value="ECO:0007669"/>
    <property type="project" value="UniProtKB-SubCell"/>
</dbReference>
<dbReference type="EMBL" id="SORX01000004">
    <property type="protein sequence ID" value="TFE01588.1"/>
    <property type="molecule type" value="Genomic_DNA"/>
</dbReference>
<evidence type="ECO:0000313" key="9">
    <source>
        <dbReference type="EMBL" id="TFE01588.1"/>
    </source>
</evidence>
<evidence type="ECO:0000256" key="5">
    <source>
        <dbReference type="ARBA" id="ARBA00022692"/>
    </source>
</evidence>
<evidence type="ECO:0000256" key="7">
    <source>
        <dbReference type="ARBA" id="ARBA00023136"/>
    </source>
</evidence>
<gene>
    <name evidence="9" type="ORF">E2626_08425</name>
</gene>
<comment type="caution">
    <text evidence="9">The sequence shown here is derived from an EMBL/GenBank/DDBJ whole genome shotgun (WGS) entry which is preliminary data.</text>
</comment>
<proteinExistence type="inferred from homology"/>
<evidence type="ECO:0000256" key="4">
    <source>
        <dbReference type="ARBA" id="ARBA00022475"/>
    </source>
</evidence>
<feature type="transmembrane region" description="Helical" evidence="8">
    <location>
        <begin position="96"/>
        <end position="115"/>
    </location>
</feature>
<dbReference type="FunFam" id="1.10.3470.10:FF:000001">
    <property type="entry name" value="Vitamin B12 ABC transporter permease BtuC"/>
    <property type="match status" value="1"/>
</dbReference>